<dbReference type="SUPFAM" id="SSF56801">
    <property type="entry name" value="Acetyl-CoA synthetase-like"/>
    <property type="match status" value="1"/>
</dbReference>
<dbReference type="EMBL" id="UINC01020663">
    <property type="protein sequence ID" value="SVA86554.1"/>
    <property type="molecule type" value="Genomic_DNA"/>
</dbReference>
<dbReference type="InterPro" id="IPR025110">
    <property type="entry name" value="AMP-bd_C"/>
</dbReference>
<feature type="domain" description="AMP-binding enzyme C-terminal" evidence="2">
    <location>
        <begin position="394"/>
        <end position="452"/>
    </location>
</feature>
<organism evidence="3">
    <name type="scientific">marine metagenome</name>
    <dbReference type="NCBI Taxonomy" id="408172"/>
    <lineage>
        <taxon>unclassified sequences</taxon>
        <taxon>metagenomes</taxon>
        <taxon>ecological metagenomes</taxon>
    </lineage>
</organism>
<name>A0A381ZBR8_9ZZZZ</name>
<dbReference type="InterPro" id="IPR042099">
    <property type="entry name" value="ANL_N_sf"/>
</dbReference>
<protein>
    <recommendedName>
        <fullName evidence="4">AMP-dependent synthetase/ligase domain-containing protein</fullName>
    </recommendedName>
</protein>
<dbReference type="InterPro" id="IPR020845">
    <property type="entry name" value="AMP-binding_CS"/>
</dbReference>
<dbReference type="InterPro" id="IPR000873">
    <property type="entry name" value="AMP-dep_synth/lig_dom"/>
</dbReference>
<dbReference type="Gene3D" id="3.40.50.12780">
    <property type="entry name" value="N-terminal domain of ligase-like"/>
    <property type="match status" value="1"/>
</dbReference>
<dbReference type="PROSITE" id="PS00455">
    <property type="entry name" value="AMP_BINDING"/>
    <property type="match status" value="1"/>
</dbReference>
<dbReference type="PANTHER" id="PTHR43201">
    <property type="entry name" value="ACYL-COA SYNTHETASE"/>
    <property type="match status" value="1"/>
</dbReference>
<evidence type="ECO:0008006" key="4">
    <source>
        <dbReference type="Google" id="ProtNLM"/>
    </source>
</evidence>
<dbReference type="CDD" id="cd17630">
    <property type="entry name" value="OSB_MenE-like"/>
    <property type="match status" value="1"/>
</dbReference>
<dbReference type="Pfam" id="PF00501">
    <property type="entry name" value="AMP-binding"/>
    <property type="match status" value="1"/>
</dbReference>
<sequence length="759" mass="87318">MVEINQNLLDQLYDKYKDLPLLINEKQCWTFAEFFNEAYLISNSLSTDPQKRIGLCSENLEFLLLAMMAIWMREAIVVPLNPKFPARQKEELLRKVKCDITLSENYTRTNSQSQITRGMPLLNPDAWSTIIFTSGSSGFPKAVVHTLANHFFSALGANKIMPLKPGDRWLMSLPLFHVGGLAILFRSLLSGSSIVIPAKKKTLIQNIEENQITHLSLVPTQLQRLLKTGKGRNSLHKLKLILLGGSAIPESLMEHSSKLGLKLRTTYGSTEMASQVATSRPIKTKKGWLAAGEVLPFCEVRIAPQNEIELRGNTLFCGYLSESGLSQPFDNQGWFSSGDTGYLIKKNNETNLQKIDLENKTKKPQLAAKNDYLIVSGRKDSMFISGGENIHPEEIERSLLQFQDTERAAVVAVKDPEFGQRPVAFVKSSVSVSEYELRKFLEKSLTRFKIPELFLPWPEFAEDGLKPARKELTQTAQSHYDRLQKRSLGKNTDSFFNFEQWLKKFPIGWMRIAQSKGRQVFLVFDLRNKRKIRCLYVRASSRAEVMEWMLAKGNSVLLDDQHEKNQTIKWFQPGKTNRTVTRESFEIIRILEEELPKSKHHLYDAIDRGKFKTSLLQAGRLRKESLKKTKVLIDENQYMIDLLKEFNSGWKWKFPEAVFQFGICMPEFQRMYLLRCLYRRADSEKKFLGWKVQLLKDFSKSEDLESPFWDISSVESNALEKKMLQSGLISADEHQNANTPLREIKRRAEFQTQIDELFN</sequence>
<reference evidence="3" key="1">
    <citation type="submission" date="2018-05" db="EMBL/GenBank/DDBJ databases">
        <authorList>
            <person name="Lanie J.A."/>
            <person name="Ng W.-L."/>
            <person name="Kazmierczak K.M."/>
            <person name="Andrzejewski T.M."/>
            <person name="Davidsen T.M."/>
            <person name="Wayne K.J."/>
            <person name="Tettelin H."/>
            <person name="Glass J.I."/>
            <person name="Rusch D."/>
            <person name="Podicherti R."/>
            <person name="Tsui H.-C.T."/>
            <person name="Winkler M.E."/>
        </authorList>
    </citation>
    <scope>NUCLEOTIDE SEQUENCE</scope>
</reference>
<dbReference type="GO" id="GO:0031956">
    <property type="term" value="F:medium-chain fatty acid-CoA ligase activity"/>
    <property type="evidence" value="ECO:0007669"/>
    <property type="project" value="TreeGrafter"/>
</dbReference>
<accession>A0A381ZBR8</accession>
<dbReference type="GO" id="GO:0006631">
    <property type="term" value="P:fatty acid metabolic process"/>
    <property type="evidence" value="ECO:0007669"/>
    <property type="project" value="TreeGrafter"/>
</dbReference>
<evidence type="ECO:0000259" key="1">
    <source>
        <dbReference type="Pfam" id="PF00501"/>
    </source>
</evidence>
<dbReference type="InterPro" id="IPR045851">
    <property type="entry name" value="AMP-bd_C_sf"/>
</dbReference>
<feature type="domain" description="AMP-dependent synthetase/ligase" evidence="1">
    <location>
        <begin position="14"/>
        <end position="318"/>
    </location>
</feature>
<dbReference type="Gene3D" id="3.30.300.30">
    <property type="match status" value="1"/>
</dbReference>
<proteinExistence type="predicted"/>
<evidence type="ECO:0000259" key="2">
    <source>
        <dbReference type="Pfam" id="PF13193"/>
    </source>
</evidence>
<dbReference type="PANTHER" id="PTHR43201:SF32">
    <property type="entry name" value="2-SUCCINYLBENZOATE--COA LIGASE, CHLOROPLASTIC_PEROXISOMAL"/>
    <property type="match status" value="1"/>
</dbReference>
<gene>
    <name evidence="3" type="ORF">METZ01_LOCUS139408</name>
</gene>
<dbReference type="Pfam" id="PF13193">
    <property type="entry name" value="AMP-binding_C"/>
    <property type="match status" value="1"/>
</dbReference>
<dbReference type="AlphaFoldDB" id="A0A381ZBR8"/>
<evidence type="ECO:0000313" key="3">
    <source>
        <dbReference type="EMBL" id="SVA86554.1"/>
    </source>
</evidence>